<reference evidence="2" key="1">
    <citation type="submission" date="2022-05" db="EMBL/GenBank/DDBJ databases">
        <authorList>
            <person name="Oliphant S.A."/>
            <person name="Watson-Haigh N.S."/>
            <person name="Sumby K.M."/>
            <person name="Gardner J.M."/>
            <person name="Jiranek V."/>
        </authorList>
    </citation>
    <scope>NUCLEOTIDE SEQUENCE</scope>
    <source>
        <strain evidence="2">KI11_C11</strain>
    </source>
</reference>
<evidence type="ECO:0000313" key="2">
    <source>
        <dbReference type="EMBL" id="USS88405.1"/>
    </source>
</evidence>
<feature type="compositionally biased region" description="Basic and acidic residues" evidence="1">
    <location>
        <begin position="63"/>
        <end position="77"/>
    </location>
</feature>
<dbReference type="Proteomes" id="UP001057025">
    <property type="component" value="Chromosome"/>
</dbReference>
<feature type="region of interest" description="Disordered" evidence="1">
    <location>
        <begin position="52"/>
        <end position="77"/>
    </location>
</feature>
<dbReference type="RefSeq" id="WP_252797691.1">
    <property type="nucleotide sequence ID" value="NZ_CP097118.1"/>
</dbReference>
<name>A0ABY5BTF4_9LACO</name>
<keyword evidence="3" id="KW-1185">Reference proteome</keyword>
<evidence type="ECO:0000313" key="3">
    <source>
        <dbReference type="Proteomes" id="UP001057025"/>
    </source>
</evidence>
<protein>
    <submittedName>
        <fullName evidence="2">CsbD family protein</fullName>
    </submittedName>
</protein>
<sequence length="95" mass="10157">MKNLLLGLSLAANVALGYVVLKDTDALAELSDEFDDFSTKAAAKFDNLTDQAEGKAKQVKGSLTDDPKEKLAGDVENGKGIVKDKVEDVKEDLTD</sequence>
<evidence type="ECO:0000256" key="1">
    <source>
        <dbReference type="SAM" id="MobiDB-lite"/>
    </source>
</evidence>
<gene>
    <name evidence="2" type="ORF">M3M39_02695</name>
</gene>
<proteinExistence type="predicted"/>
<dbReference type="InterPro" id="IPR036629">
    <property type="entry name" value="YjbJ_sf"/>
</dbReference>
<dbReference type="EMBL" id="CP097118">
    <property type="protein sequence ID" value="USS88405.1"/>
    <property type="molecule type" value="Genomic_DNA"/>
</dbReference>
<dbReference type="SUPFAM" id="SSF69047">
    <property type="entry name" value="Hypothetical protein YjbJ"/>
    <property type="match status" value="1"/>
</dbReference>
<accession>A0ABY5BTF4</accession>
<organism evidence="2 3">
    <name type="scientific">Fructilactobacillus hinvesii</name>
    <dbReference type="NCBI Taxonomy" id="2940300"/>
    <lineage>
        <taxon>Bacteria</taxon>
        <taxon>Bacillati</taxon>
        <taxon>Bacillota</taxon>
        <taxon>Bacilli</taxon>
        <taxon>Lactobacillales</taxon>
        <taxon>Lactobacillaceae</taxon>
        <taxon>Fructilactobacillus</taxon>
    </lineage>
</organism>